<evidence type="ECO:0000313" key="2">
    <source>
        <dbReference type="Proteomes" id="UP000261905"/>
    </source>
</evidence>
<sequence>MIFSRIVDNFQYLVSLIREILVVKPEILHNKQPTILIEQILKADSIDALLKETIESKVSELSNKGFGNIEEWCISKGIPLAVDKEDKMKIVESIAIRNIIVHNRCIVDEKYIKAVPDSKFLVGSLRELEVNDLYNMINTLTKLVTETDNKSIEKFSLTRTKINKEEF</sequence>
<dbReference type="AlphaFoldDB" id="A0A371P7S8"/>
<organism evidence="1 2">
    <name type="scientific">Paenibacillus paeoniae</name>
    <dbReference type="NCBI Taxonomy" id="2292705"/>
    <lineage>
        <taxon>Bacteria</taxon>
        <taxon>Bacillati</taxon>
        <taxon>Bacillota</taxon>
        <taxon>Bacilli</taxon>
        <taxon>Bacillales</taxon>
        <taxon>Paenibacillaceae</taxon>
        <taxon>Paenibacillus</taxon>
    </lineage>
</organism>
<comment type="caution">
    <text evidence="1">The sequence shown here is derived from an EMBL/GenBank/DDBJ whole genome shotgun (WGS) entry which is preliminary data.</text>
</comment>
<protein>
    <submittedName>
        <fullName evidence="1">Uncharacterized protein</fullName>
    </submittedName>
</protein>
<accession>A0A371P7S8</accession>
<dbReference type="Proteomes" id="UP000261905">
    <property type="component" value="Unassembled WGS sequence"/>
</dbReference>
<keyword evidence="2" id="KW-1185">Reference proteome</keyword>
<evidence type="ECO:0000313" key="1">
    <source>
        <dbReference type="EMBL" id="REK71979.1"/>
    </source>
</evidence>
<gene>
    <name evidence="1" type="ORF">DX130_20000</name>
</gene>
<proteinExistence type="predicted"/>
<reference evidence="1 2" key="1">
    <citation type="submission" date="2018-08" db="EMBL/GenBank/DDBJ databases">
        <title>Paenibacillus sp. M4BSY-1, whole genome shotgun sequence.</title>
        <authorList>
            <person name="Tuo L."/>
        </authorList>
    </citation>
    <scope>NUCLEOTIDE SEQUENCE [LARGE SCALE GENOMIC DNA]</scope>
    <source>
        <strain evidence="1 2">M4BSY-1</strain>
    </source>
</reference>
<dbReference type="EMBL" id="QUBQ01000004">
    <property type="protein sequence ID" value="REK71979.1"/>
    <property type="molecule type" value="Genomic_DNA"/>
</dbReference>
<name>A0A371P7S8_9BACL</name>